<dbReference type="InterPro" id="IPR001647">
    <property type="entry name" value="HTH_TetR"/>
</dbReference>
<sequence>MAKGAPTRARTVARILDAAEELFGDNGFHATSIEDICRHAGVSRSALYANFPGKDEVFLGLFDRHAAAMVTSIERATEDVSSFPEMVGAILGVLSEVSVDERRWALLSTEFSVYAARNTAAAAMLNDRDRTLRSQFRNILGRIGSEPSDEGVALFVRGAVALYEGAMLQSAVEGADDLPVLLLSQYARFAADRLFASDGGVIEVSR</sequence>
<dbReference type="Pfam" id="PF00440">
    <property type="entry name" value="TetR_N"/>
    <property type="match status" value="1"/>
</dbReference>
<keyword evidence="4" id="KW-0804">Transcription</keyword>
<keyword evidence="8" id="KW-1185">Reference proteome</keyword>
<dbReference type="OrthoDB" id="7252896at2"/>
<dbReference type="PANTHER" id="PTHR30055:SF241">
    <property type="entry name" value="TRANSCRIPTIONAL REGULATORY PROTEIN"/>
    <property type="match status" value="1"/>
</dbReference>
<dbReference type="Proteomes" id="UP000035034">
    <property type="component" value="Unassembled WGS sequence"/>
</dbReference>
<dbReference type="FunFam" id="1.10.10.60:FF:000141">
    <property type="entry name" value="TetR family transcriptional regulator"/>
    <property type="match status" value="1"/>
</dbReference>
<dbReference type="Pfam" id="PF13977">
    <property type="entry name" value="TetR_C_6"/>
    <property type="match status" value="1"/>
</dbReference>
<organism evidence="7 8">
    <name type="scientific">Gordonia effusa NBRC 100432</name>
    <dbReference type="NCBI Taxonomy" id="1077974"/>
    <lineage>
        <taxon>Bacteria</taxon>
        <taxon>Bacillati</taxon>
        <taxon>Actinomycetota</taxon>
        <taxon>Actinomycetes</taxon>
        <taxon>Mycobacteriales</taxon>
        <taxon>Gordoniaceae</taxon>
        <taxon>Gordonia</taxon>
    </lineage>
</organism>
<evidence type="ECO:0000256" key="5">
    <source>
        <dbReference type="PROSITE-ProRule" id="PRU00335"/>
    </source>
</evidence>
<evidence type="ECO:0000313" key="7">
    <source>
        <dbReference type="EMBL" id="GAB20699.1"/>
    </source>
</evidence>
<dbReference type="InterPro" id="IPR009057">
    <property type="entry name" value="Homeodomain-like_sf"/>
</dbReference>
<gene>
    <name evidence="7" type="ORF">GOEFS_124_00310</name>
</gene>
<dbReference type="Gene3D" id="1.10.357.10">
    <property type="entry name" value="Tetracycline Repressor, domain 2"/>
    <property type="match status" value="1"/>
</dbReference>
<name>H0R6J8_9ACTN</name>
<keyword evidence="1" id="KW-0678">Repressor</keyword>
<dbReference type="InterPro" id="IPR039538">
    <property type="entry name" value="BetI_C"/>
</dbReference>
<dbReference type="GO" id="GO:0000976">
    <property type="term" value="F:transcription cis-regulatory region binding"/>
    <property type="evidence" value="ECO:0007669"/>
    <property type="project" value="TreeGrafter"/>
</dbReference>
<keyword evidence="3 5" id="KW-0238">DNA-binding</keyword>
<comment type="caution">
    <text evidence="7">The sequence shown here is derived from an EMBL/GenBank/DDBJ whole genome shotgun (WGS) entry which is preliminary data.</text>
</comment>
<accession>H0R6J8</accession>
<dbReference type="STRING" id="1077974.GOEFS_124_00310"/>
<dbReference type="eggNOG" id="COG1309">
    <property type="taxonomic scope" value="Bacteria"/>
</dbReference>
<evidence type="ECO:0000256" key="1">
    <source>
        <dbReference type="ARBA" id="ARBA00022491"/>
    </source>
</evidence>
<reference evidence="7 8" key="1">
    <citation type="submission" date="2011-12" db="EMBL/GenBank/DDBJ databases">
        <title>Whole genome shotgun sequence of Gordonia effusa NBRC 100432.</title>
        <authorList>
            <person name="Yoshida I."/>
            <person name="Takarada H."/>
            <person name="Hosoyama A."/>
            <person name="Tsuchikane K."/>
            <person name="Katsumata H."/>
            <person name="Yamazaki S."/>
            <person name="Fujita N."/>
        </authorList>
    </citation>
    <scope>NUCLEOTIDE SEQUENCE [LARGE SCALE GENOMIC DNA]</scope>
    <source>
        <strain evidence="7 8">NBRC 100432</strain>
    </source>
</reference>
<evidence type="ECO:0000256" key="4">
    <source>
        <dbReference type="ARBA" id="ARBA00023163"/>
    </source>
</evidence>
<dbReference type="InterPro" id="IPR050109">
    <property type="entry name" value="HTH-type_TetR-like_transc_reg"/>
</dbReference>
<protein>
    <submittedName>
        <fullName evidence="7">Putative TetR family transcriptional regulator</fullName>
    </submittedName>
</protein>
<dbReference type="PROSITE" id="PS50977">
    <property type="entry name" value="HTH_TETR_2"/>
    <property type="match status" value="1"/>
</dbReference>
<feature type="domain" description="HTH tetR-type" evidence="6">
    <location>
        <begin position="9"/>
        <end position="69"/>
    </location>
</feature>
<evidence type="ECO:0000256" key="3">
    <source>
        <dbReference type="ARBA" id="ARBA00023125"/>
    </source>
</evidence>
<dbReference type="GO" id="GO:0003700">
    <property type="term" value="F:DNA-binding transcription factor activity"/>
    <property type="evidence" value="ECO:0007669"/>
    <property type="project" value="TreeGrafter"/>
</dbReference>
<dbReference type="PANTHER" id="PTHR30055">
    <property type="entry name" value="HTH-TYPE TRANSCRIPTIONAL REGULATOR RUTR"/>
    <property type="match status" value="1"/>
</dbReference>
<dbReference type="EMBL" id="BAEH01000124">
    <property type="protein sequence ID" value="GAB20699.1"/>
    <property type="molecule type" value="Genomic_DNA"/>
</dbReference>
<dbReference type="PRINTS" id="PR00455">
    <property type="entry name" value="HTHTETR"/>
</dbReference>
<evidence type="ECO:0000259" key="6">
    <source>
        <dbReference type="PROSITE" id="PS50977"/>
    </source>
</evidence>
<dbReference type="GO" id="GO:0045892">
    <property type="term" value="P:negative regulation of DNA-templated transcription"/>
    <property type="evidence" value="ECO:0007669"/>
    <property type="project" value="UniProtKB-ARBA"/>
</dbReference>
<evidence type="ECO:0000313" key="8">
    <source>
        <dbReference type="Proteomes" id="UP000035034"/>
    </source>
</evidence>
<evidence type="ECO:0000256" key="2">
    <source>
        <dbReference type="ARBA" id="ARBA00023015"/>
    </source>
</evidence>
<dbReference type="SUPFAM" id="SSF46689">
    <property type="entry name" value="Homeodomain-like"/>
    <property type="match status" value="1"/>
</dbReference>
<dbReference type="RefSeq" id="WP_007320034.1">
    <property type="nucleotide sequence ID" value="NZ_BAEH01000124.1"/>
</dbReference>
<keyword evidence="2" id="KW-0805">Transcription regulation</keyword>
<feature type="DNA-binding region" description="H-T-H motif" evidence="5">
    <location>
        <begin position="32"/>
        <end position="51"/>
    </location>
</feature>
<dbReference type="AlphaFoldDB" id="H0R6J8"/>
<proteinExistence type="predicted"/>